<name>A0A955L737_9BACT</name>
<reference evidence="1" key="2">
    <citation type="journal article" date="2021" name="Microbiome">
        <title>Successional dynamics and alternative stable states in a saline activated sludge microbial community over 9 years.</title>
        <authorList>
            <person name="Wang Y."/>
            <person name="Ye J."/>
            <person name="Ju F."/>
            <person name="Liu L."/>
            <person name="Boyd J.A."/>
            <person name="Deng Y."/>
            <person name="Parks D.H."/>
            <person name="Jiang X."/>
            <person name="Yin X."/>
            <person name="Woodcroft B.J."/>
            <person name="Tyson G.W."/>
            <person name="Hugenholtz P."/>
            <person name="Polz M.F."/>
            <person name="Zhang T."/>
        </authorList>
    </citation>
    <scope>NUCLEOTIDE SEQUENCE</scope>
    <source>
        <strain evidence="1">HKST-UBA14</strain>
    </source>
</reference>
<protein>
    <submittedName>
        <fullName evidence="1">Uncharacterized protein</fullName>
    </submittedName>
</protein>
<comment type="caution">
    <text evidence="1">The sequence shown here is derived from an EMBL/GenBank/DDBJ whole genome shotgun (WGS) entry which is preliminary data.</text>
</comment>
<reference evidence="1" key="1">
    <citation type="submission" date="2020-04" db="EMBL/GenBank/DDBJ databases">
        <authorList>
            <person name="Zhang T."/>
        </authorList>
    </citation>
    <scope>NUCLEOTIDE SEQUENCE</scope>
    <source>
        <strain evidence="1">HKST-UBA14</strain>
    </source>
</reference>
<dbReference type="EMBL" id="JAGQLK010000159">
    <property type="protein sequence ID" value="MCA9383873.1"/>
    <property type="molecule type" value="Genomic_DNA"/>
</dbReference>
<accession>A0A955L737</accession>
<dbReference type="Proteomes" id="UP000783287">
    <property type="component" value="Unassembled WGS sequence"/>
</dbReference>
<gene>
    <name evidence="1" type="ORF">KC909_05925</name>
</gene>
<evidence type="ECO:0000313" key="1">
    <source>
        <dbReference type="EMBL" id="MCA9383873.1"/>
    </source>
</evidence>
<organism evidence="1 2">
    <name type="scientific">Candidatus Dojkabacteria bacterium</name>
    <dbReference type="NCBI Taxonomy" id="2099670"/>
    <lineage>
        <taxon>Bacteria</taxon>
        <taxon>Candidatus Dojkabacteria</taxon>
    </lineage>
</organism>
<sequence>MIIDGDYDEIRSIWRETFSPSVNLRELSFARDVVKMRDTLLHLLSQHQVPLMQRVIEVGPLFDPLSPALIQMGYPISHVHLSDPIYQVHGEPDVINGAETTYDAEGLPNSYMHLKQILIGGATLVLENVVNYLDFVDIEGLLTGLPVPATVIVSNDFKGALNKLHRNRMKTGHKFLQGMHGIGARELFVPYQNVSELIAVFEV</sequence>
<dbReference type="AlphaFoldDB" id="A0A955L737"/>
<proteinExistence type="predicted"/>
<evidence type="ECO:0000313" key="2">
    <source>
        <dbReference type="Proteomes" id="UP000783287"/>
    </source>
</evidence>